<dbReference type="Proteomes" id="UP001519460">
    <property type="component" value="Unassembled WGS sequence"/>
</dbReference>
<reference evidence="1 2" key="1">
    <citation type="journal article" date="2023" name="Sci. Data">
        <title>Genome assembly of the Korean intertidal mud-creeper Batillaria attramentaria.</title>
        <authorList>
            <person name="Patra A.K."/>
            <person name="Ho P.T."/>
            <person name="Jun S."/>
            <person name="Lee S.J."/>
            <person name="Kim Y."/>
            <person name="Won Y.J."/>
        </authorList>
    </citation>
    <scope>NUCLEOTIDE SEQUENCE [LARGE SCALE GENOMIC DNA]</scope>
    <source>
        <strain evidence="1">Wonlab-2016</strain>
    </source>
</reference>
<name>A0ABD0M4H0_9CAEN</name>
<dbReference type="AlphaFoldDB" id="A0ABD0M4H0"/>
<feature type="non-terminal residue" evidence="1">
    <location>
        <position position="1"/>
    </location>
</feature>
<gene>
    <name evidence="1" type="ORF">BaRGS_00001675</name>
</gene>
<comment type="caution">
    <text evidence="1">The sequence shown here is derived from an EMBL/GenBank/DDBJ whole genome shotgun (WGS) entry which is preliminary data.</text>
</comment>
<evidence type="ECO:0000313" key="1">
    <source>
        <dbReference type="EMBL" id="KAK7506824.1"/>
    </source>
</evidence>
<dbReference type="EMBL" id="JACVVK020000005">
    <property type="protein sequence ID" value="KAK7506824.1"/>
    <property type="molecule type" value="Genomic_DNA"/>
</dbReference>
<sequence length="97" mass="10758">FHPRRFSSSDTFGITFRCIEVKVPGKHGTKRGNKPNGIVTAGSPLRLLIVVEGQFTSRDAAVTLDMTFATDNESNAAPRTCLSWRIDNVDLKENELH</sequence>
<protein>
    <submittedName>
        <fullName evidence="1">Uncharacterized protein</fullName>
    </submittedName>
</protein>
<accession>A0ABD0M4H0</accession>
<organism evidence="1 2">
    <name type="scientific">Batillaria attramentaria</name>
    <dbReference type="NCBI Taxonomy" id="370345"/>
    <lineage>
        <taxon>Eukaryota</taxon>
        <taxon>Metazoa</taxon>
        <taxon>Spiralia</taxon>
        <taxon>Lophotrochozoa</taxon>
        <taxon>Mollusca</taxon>
        <taxon>Gastropoda</taxon>
        <taxon>Caenogastropoda</taxon>
        <taxon>Sorbeoconcha</taxon>
        <taxon>Cerithioidea</taxon>
        <taxon>Batillariidae</taxon>
        <taxon>Batillaria</taxon>
    </lineage>
</organism>
<evidence type="ECO:0000313" key="2">
    <source>
        <dbReference type="Proteomes" id="UP001519460"/>
    </source>
</evidence>
<keyword evidence="2" id="KW-1185">Reference proteome</keyword>
<proteinExistence type="predicted"/>